<evidence type="ECO:0000313" key="3">
    <source>
        <dbReference type="Proteomes" id="UP000218427"/>
    </source>
</evidence>
<dbReference type="Gene3D" id="3.30.70.100">
    <property type="match status" value="1"/>
</dbReference>
<dbReference type="SUPFAM" id="SSF54975">
    <property type="entry name" value="Acylphosphatase/BLUF domain-like"/>
    <property type="match status" value="1"/>
</dbReference>
<dbReference type="InterPro" id="IPR007024">
    <property type="entry name" value="BLUF_domain"/>
</dbReference>
<comment type="caution">
    <text evidence="2">The sequence shown here is derived from an EMBL/GenBank/DDBJ whole genome shotgun (WGS) entry which is preliminary data.</text>
</comment>
<accession>A0ABX4I216</accession>
<dbReference type="Proteomes" id="UP000218427">
    <property type="component" value="Unassembled WGS sequence"/>
</dbReference>
<gene>
    <name evidence="2" type="ORF">AWR36_001420</name>
</gene>
<organism evidence="2 3">
    <name type="scientific">Microbulbifer flavimaris</name>
    <dbReference type="NCBI Taxonomy" id="1781068"/>
    <lineage>
        <taxon>Bacteria</taxon>
        <taxon>Pseudomonadati</taxon>
        <taxon>Pseudomonadota</taxon>
        <taxon>Gammaproteobacteria</taxon>
        <taxon>Cellvibrionales</taxon>
        <taxon>Microbulbiferaceae</taxon>
        <taxon>Microbulbifer</taxon>
    </lineage>
</organism>
<dbReference type="PROSITE" id="PS50925">
    <property type="entry name" value="BLUF"/>
    <property type="match status" value="1"/>
</dbReference>
<dbReference type="Pfam" id="PF04940">
    <property type="entry name" value="BLUF"/>
    <property type="match status" value="1"/>
</dbReference>
<keyword evidence="3" id="KW-1185">Reference proteome</keyword>
<protein>
    <submittedName>
        <fullName evidence="2">Blue light sensor protein</fullName>
    </submittedName>
</protein>
<reference evidence="2" key="1">
    <citation type="submission" date="2017-08" db="EMBL/GenBank/DDBJ databases">
        <title>Microbulbifer marisrubri sp. nov., a halophilic alphaproteobacterium isolated from marine sediment of the Yellow Sea, China.</title>
        <authorList>
            <person name="Zhang G."/>
            <person name="Xiong Q."/>
        </authorList>
    </citation>
    <scope>NUCLEOTIDE SEQUENCE [LARGE SCALE GENOMIC DNA]</scope>
    <source>
        <strain evidence="2">WRN-8</strain>
    </source>
</reference>
<proteinExistence type="predicted"/>
<dbReference type="SMART" id="SM01034">
    <property type="entry name" value="BLUF"/>
    <property type="match status" value="1"/>
</dbReference>
<name>A0ABX4I216_9GAMM</name>
<feature type="domain" description="BLUF" evidence="1">
    <location>
        <begin position="65"/>
        <end position="162"/>
    </location>
</feature>
<dbReference type="EMBL" id="LRFG02000001">
    <property type="protein sequence ID" value="PCO06474.1"/>
    <property type="molecule type" value="Genomic_DNA"/>
</dbReference>
<evidence type="ECO:0000313" key="2">
    <source>
        <dbReference type="EMBL" id="PCO06474.1"/>
    </source>
</evidence>
<dbReference type="InterPro" id="IPR036046">
    <property type="entry name" value="Acylphosphatase-like_dom_sf"/>
</dbReference>
<sequence length="230" mass="26023">MAVSFRPISSLAVVVIHAGTAAQNSTNLNYNRVKTGTSDLGRLCHRTRALNHTKIGLGEFFMGELVRLVYASKASFFPLPAKSGVEPTVARILMQSRQNNNRDDVGGILYFGDGYFFQALEGNREAVTETFRRISEDSRHHQVTTLSLKAVPSRMFADWSMKYVPAEQSLREFLGRRGYTRFQPLRFSEGEAEALVQFFEHKREEDLGAAPRPSRFNLRALFSRKSRLAN</sequence>
<evidence type="ECO:0000259" key="1">
    <source>
        <dbReference type="PROSITE" id="PS50925"/>
    </source>
</evidence>